<keyword evidence="3" id="KW-1185">Reference proteome</keyword>
<feature type="region of interest" description="Disordered" evidence="1">
    <location>
        <begin position="336"/>
        <end position="393"/>
    </location>
</feature>
<accession>A0ABQ8GEG6</accession>
<feature type="region of interest" description="Disordered" evidence="1">
    <location>
        <begin position="452"/>
        <end position="514"/>
    </location>
</feature>
<gene>
    <name evidence="2" type="ORF">B0J12DRAFT_52341</name>
</gene>
<name>A0ABQ8GEG6_9PEZI</name>
<feature type="region of interest" description="Disordered" evidence="1">
    <location>
        <begin position="260"/>
        <end position="291"/>
    </location>
</feature>
<dbReference type="Proteomes" id="UP000774617">
    <property type="component" value="Unassembled WGS sequence"/>
</dbReference>
<feature type="compositionally biased region" description="Basic and acidic residues" evidence="1">
    <location>
        <begin position="161"/>
        <end position="176"/>
    </location>
</feature>
<feature type="region of interest" description="Disordered" evidence="1">
    <location>
        <begin position="549"/>
        <end position="628"/>
    </location>
</feature>
<feature type="compositionally biased region" description="Low complexity" evidence="1">
    <location>
        <begin position="374"/>
        <end position="386"/>
    </location>
</feature>
<feature type="compositionally biased region" description="Polar residues" evidence="1">
    <location>
        <begin position="71"/>
        <end position="82"/>
    </location>
</feature>
<comment type="caution">
    <text evidence="2">The sequence shown here is derived from an EMBL/GenBank/DDBJ whole genome shotgun (WGS) entry which is preliminary data.</text>
</comment>
<feature type="compositionally biased region" description="Basic and acidic residues" evidence="1">
    <location>
        <begin position="88"/>
        <end position="103"/>
    </location>
</feature>
<reference evidence="2 3" key="1">
    <citation type="journal article" date="2021" name="Nat. Commun.">
        <title>Genetic determinants of endophytism in the Arabidopsis root mycobiome.</title>
        <authorList>
            <person name="Mesny F."/>
            <person name="Miyauchi S."/>
            <person name="Thiergart T."/>
            <person name="Pickel B."/>
            <person name="Atanasova L."/>
            <person name="Karlsson M."/>
            <person name="Huettel B."/>
            <person name="Barry K.W."/>
            <person name="Haridas S."/>
            <person name="Chen C."/>
            <person name="Bauer D."/>
            <person name="Andreopoulos W."/>
            <person name="Pangilinan J."/>
            <person name="LaButti K."/>
            <person name="Riley R."/>
            <person name="Lipzen A."/>
            <person name="Clum A."/>
            <person name="Drula E."/>
            <person name="Henrissat B."/>
            <person name="Kohler A."/>
            <person name="Grigoriev I.V."/>
            <person name="Martin F.M."/>
            <person name="Hacquard S."/>
        </authorList>
    </citation>
    <scope>NUCLEOTIDE SEQUENCE [LARGE SCALE GENOMIC DNA]</scope>
    <source>
        <strain evidence="2 3">MPI-SDFR-AT-0080</strain>
    </source>
</reference>
<feature type="compositionally biased region" description="Low complexity" evidence="1">
    <location>
        <begin position="136"/>
        <end position="158"/>
    </location>
</feature>
<evidence type="ECO:0000256" key="1">
    <source>
        <dbReference type="SAM" id="MobiDB-lite"/>
    </source>
</evidence>
<feature type="compositionally biased region" description="Polar residues" evidence="1">
    <location>
        <begin position="603"/>
        <end position="614"/>
    </location>
</feature>
<proteinExistence type="predicted"/>
<organism evidence="2 3">
    <name type="scientific">Macrophomina phaseolina</name>
    <dbReference type="NCBI Taxonomy" id="35725"/>
    <lineage>
        <taxon>Eukaryota</taxon>
        <taxon>Fungi</taxon>
        <taxon>Dikarya</taxon>
        <taxon>Ascomycota</taxon>
        <taxon>Pezizomycotina</taxon>
        <taxon>Dothideomycetes</taxon>
        <taxon>Dothideomycetes incertae sedis</taxon>
        <taxon>Botryosphaeriales</taxon>
        <taxon>Botryosphaeriaceae</taxon>
        <taxon>Macrophomina</taxon>
    </lineage>
</organism>
<dbReference type="EMBL" id="JAGTJR010000010">
    <property type="protein sequence ID" value="KAH7053337.1"/>
    <property type="molecule type" value="Genomic_DNA"/>
</dbReference>
<feature type="region of interest" description="Disordered" evidence="1">
    <location>
        <begin position="411"/>
        <end position="439"/>
    </location>
</feature>
<feature type="region of interest" description="Disordered" evidence="1">
    <location>
        <begin position="685"/>
        <end position="705"/>
    </location>
</feature>
<feature type="compositionally biased region" description="Low complexity" evidence="1">
    <location>
        <begin position="469"/>
        <end position="489"/>
    </location>
</feature>
<feature type="region of interest" description="Disordered" evidence="1">
    <location>
        <begin position="71"/>
        <end position="215"/>
    </location>
</feature>
<feature type="compositionally biased region" description="Polar residues" evidence="1">
    <location>
        <begin position="422"/>
        <end position="439"/>
    </location>
</feature>
<evidence type="ECO:0000313" key="3">
    <source>
        <dbReference type="Proteomes" id="UP000774617"/>
    </source>
</evidence>
<sequence>MGIWPSLCVFDEPIPCLKLCLCELSNSFWPPDQPVGEMLRYRPTEIRLTSQDVDDTTKRLASRRAAVNTRSTVCQLPSSASTGPRLRRGPERSCDESITHSDTSHTSQFTASLDSAVDPVERASTASKVLQDSRSQEPGSSPSYLSSSSAADDISYTSEPELPRKSVPLEDVDQRVLQRTSLSPKDHYRGAAETNPPLLQVDGPSDLAARGSARVGEAPTYDAALQASPQAKASEQRTQYPSARFATEIAAQPSVALHQFRSPDPHSQAEAQGHHGGSGHSDSGPPFQYYIATSTGTHRGLPVWYNAKEVKSRPRDSVMDVSFDMMHMREALEKDVSLRHDRVPSIRLPSPASTHTSPDSERKHHSLPTLTDFSPVRRVSRPPSVSQASDHSSRHFLQPYDIHLRTASTPDLLRPLLGPHSAPSTSSQRACGATTADNSPTTSAAMLELIRQDSSPLERLEQETRSQISRAPSARLTSATAASSRSQSPVFGELRMPTFESPERPSPHRRRAARYRNVPTFAEIPNAPFSNSFDLLPAFEYSPPSLQPGTFIERYPGSNATAAGRRRGSGTGQGATSMPSLPASRPLRRRNSGHGSHAPAQIPRNTHLSTTNAHWSRVRGGSGDDALEFRRNTVGGQQRLRRYRSTSARVLPPWQDEQENSGRAERMAVMAQIQERRRYVEQTNNGRLDRTPPSLRGFESTLFQH</sequence>
<protein>
    <submittedName>
        <fullName evidence="2">Uncharacterized protein</fullName>
    </submittedName>
</protein>
<evidence type="ECO:0000313" key="2">
    <source>
        <dbReference type="EMBL" id="KAH7053337.1"/>
    </source>
</evidence>
<feature type="compositionally biased region" description="Polar residues" evidence="1">
    <location>
        <begin position="104"/>
        <end position="113"/>
    </location>
</feature>
<feature type="compositionally biased region" description="Polar residues" evidence="1">
    <location>
        <begin position="124"/>
        <end position="133"/>
    </location>
</feature>
<feature type="compositionally biased region" description="Low complexity" evidence="1">
    <location>
        <begin position="574"/>
        <end position="585"/>
    </location>
</feature>